<feature type="domain" description="PRD" evidence="3">
    <location>
        <begin position="277"/>
        <end position="389"/>
    </location>
</feature>
<dbReference type="GO" id="GO:0006355">
    <property type="term" value="P:regulation of DNA-templated transcription"/>
    <property type="evidence" value="ECO:0007669"/>
    <property type="project" value="InterPro"/>
</dbReference>
<dbReference type="Pfam" id="PF08280">
    <property type="entry name" value="HTH_Mga"/>
    <property type="match status" value="1"/>
</dbReference>
<accession>A0A9W3SZZ9</accession>
<dbReference type="InterPro" id="IPR013199">
    <property type="entry name" value="HTH_Mga_DNA-bd_dom"/>
</dbReference>
<dbReference type="InterPro" id="IPR036388">
    <property type="entry name" value="WH-like_DNA-bd_sf"/>
</dbReference>
<geneLocation type="plasmid" evidence="4 5">
    <name>p174778</name>
</geneLocation>
<dbReference type="InterPro" id="IPR050661">
    <property type="entry name" value="BglG_antiterminators"/>
</dbReference>
<keyword evidence="1" id="KW-0805">Transcription regulation</keyword>
<organism evidence="4 5">
    <name type="scientific">Bacillus thuringiensis Bt18247</name>
    <dbReference type="NCBI Taxonomy" id="1423143"/>
    <lineage>
        <taxon>Bacteria</taxon>
        <taxon>Bacillati</taxon>
        <taxon>Bacillota</taxon>
        <taxon>Bacilli</taxon>
        <taxon>Bacillales</taxon>
        <taxon>Bacillaceae</taxon>
        <taxon>Bacillus</taxon>
        <taxon>Bacillus cereus group</taxon>
    </lineage>
</organism>
<dbReference type="Proteomes" id="UP000192743">
    <property type="component" value="Plasmid p174778"/>
</dbReference>
<sequence length="480" mass="57197">MLIHRRQQELITLLLQRHDWCTLEEIAQYIQCSEKTVHRDLLYLKDHLPSKWKIQVVKGKGVKLYKPVYCSSTSVYSLFKKNDITFQVLDQLLHGNVRTVAELASTLYIPTSSITRGLRDVQQYLAPFKLQLQKKPLRIIGIEPHIVYMFYELYFTTYNWEEWPFEDLPEILQYISNIEQKLDMQLYPVYKQRMAYLLAIAIIRKKQGYQMDILPVYEKLVVDTVFYRKIKEVSPMLCGVPLTEMDQIVITVAINCFQFIHTDNNNYKQEVLQSFYQEADSIYICIKNLIQQFEEEFNILFSQDEEFIFNLLQYIKQITYRYQFIPGVTLPTGEEHIEVKEKHAVTFQKVYEIYKKWIKKHSFIPYVYEEDVIVLTLQIEATIQLKRLCQKKALLYLGDSILWKRYVQIILYKEFGHKLMLSTEEVLDIYTCDIHKLDVDFILTTIPLTKMEIPVIQISVIPTRRELEDIKVFLDSIFNT</sequence>
<dbReference type="AlphaFoldDB" id="A0A9W3SZZ9"/>
<evidence type="ECO:0000313" key="4">
    <source>
        <dbReference type="EMBL" id="AOM14309.1"/>
    </source>
</evidence>
<keyword evidence="2" id="KW-0804">Transcription</keyword>
<dbReference type="Pfam" id="PF05043">
    <property type="entry name" value="Mga"/>
    <property type="match status" value="1"/>
</dbReference>
<evidence type="ECO:0000256" key="1">
    <source>
        <dbReference type="ARBA" id="ARBA00023015"/>
    </source>
</evidence>
<gene>
    <name evidence="4" type="primary">acpB_2</name>
    <name evidence="4" type="ORF">BTI247_59790</name>
</gene>
<dbReference type="InterPro" id="IPR007737">
    <property type="entry name" value="Mga_HTH"/>
</dbReference>
<name>A0A9W3SZZ9_BACTU</name>
<dbReference type="InterPro" id="IPR011608">
    <property type="entry name" value="PRD"/>
</dbReference>
<dbReference type="Gene3D" id="1.10.10.10">
    <property type="entry name" value="Winged helix-like DNA-binding domain superfamily/Winged helix DNA-binding domain"/>
    <property type="match status" value="1"/>
</dbReference>
<keyword evidence="4" id="KW-0614">Plasmid</keyword>
<dbReference type="InterPro" id="IPR036390">
    <property type="entry name" value="WH_DNA-bd_sf"/>
</dbReference>
<evidence type="ECO:0000313" key="5">
    <source>
        <dbReference type="Proteomes" id="UP000192743"/>
    </source>
</evidence>
<dbReference type="PROSITE" id="PS51372">
    <property type="entry name" value="PRD_2"/>
    <property type="match status" value="1"/>
</dbReference>
<dbReference type="PANTHER" id="PTHR30185:SF18">
    <property type="entry name" value="TRANSCRIPTIONAL REGULATOR MTLR"/>
    <property type="match status" value="1"/>
</dbReference>
<evidence type="ECO:0000256" key="2">
    <source>
        <dbReference type="ARBA" id="ARBA00023163"/>
    </source>
</evidence>
<dbReference type="PANTHER" id="PTHR30185">
    <property type="entry name" value="CRYPTIC BETA-GLUCOSIDE BGL OPERON ANTITERMINATOR"/>
    <property type="match status" value="1"/>
</dbReference>
<dbReference type="SUPFAM" id="SSF46785">
    <property type="entry name" value="Winged helix' DNA-binding domain"/>
    <property type="match status" value="1"/>
</dbReference>
<protein>
    <submittedName>
        <fullName evidence="4">Capsule synthesis positive regulator AcpB</fullName>
    </submittedName>
</protein>
<evidence type="ECO:0000259" key="3">
    <source>
        <dbReference type="PROSITE" id="PS51372"/>
    </source>
</evidence>
<dbReference type="Gene3D" id="3.40.50.2300">
    <property type="match status" value="1"/>
</dbReference>
<dbReference type="EMBL" id="CP015251">
    <property type="protein sequence ID" value="AOM14309.1"/>
    <property type="molecule type" value="Genomic_DNA"/>
</dbReference>
<reference evidence="4 5" key="1">
    <citation type="submission" date="2016-02" db="EMBL/GenBank/DDBJ databases">
        <title>Comparative analysis of three nematocidal Bacillus thuringiensis strains.</title>
        <authorList>
            <person name="Hollensteiner J."/>
            <person name="Kloesener M."/>
            <person name="Bunk B."/>
            <person name="Sproeer C."/>
            <person name="Rosenstiel P."/>
            <person name="Schulte-Iserlohe R."/>
            <person name="Schulenburg H."/>
            <person name="Liesegang H."/>
        </authorList>
    </citation>
    <scope>NUCLEOTIDE SEQUENCE [LARGE SCALE GENOMIC DNA]</scope>
    <source>
        <strain evidence="4 5">Bt18247</strain>
        <plasmid evidence="4 5">p174778</plasmid>
    </source>
</reference>
<proteinExistence type="predicted"/>
<dbReference type="RefSeq" id="WP_084746438.1">
    <property type="nucleotide sequence ID" value="NZ_CP015251.1"/>
</dbReference>